<accession>A0A6M8HQ35</accession>
<dbReference type="EMBL" id="CP053708">
    <property type="protein sequence ID" value="QKE90583.1"/>
    <property type="molecule type" value="Genomic_DNA"/>
</dbReference>
<sequence>MAYKVNYNFQKAERDRAKQAKKDAKMREKQAGRIGGESDEPVAGEASEEPQDDAAAVTPAPTHD</sequence>
<dbReference type="Proteomes" id="UP000500767">
    <property type="component" value="Chromosome"/>
</dbReference>
<name>A0A6M8HQ35_9PROT</name>
<organism evidence="2 3">
    <name type="scientific">Lichenicola cladoniae</name>
    <dbReference type="NCBI Taxonomy" id="1484109"/>
    <lineage>
        <taxon>Bacteria</taxon>
        <taxon>Pseudomonadati</taxon>
        <taxon>Pseudomonadota</taxon>
        <taxon>Alphaproteobacteria</taxon>
        <taxon>Acetobacterales</taxon>
        <taxon>Acetobacteraceae</taxon>
        <taxon>Lichenicola</taxon>
    </lineage>
</organism>
<keyword evidence="3" id="KW-1185">Reference proteome</keyword>
<dbReference type="KEGG" id="lck:HN018_11535"/>
<evidence type="ECO:0000313" key="3">
    <source>
        <dbReference type="Proteomes" id="UP000500767"/>
    </source>
</evidence>
<feature type="compositionally biased region" description="Basic and acidic residues" evidence="1">
    <location>
        <begin position="11"/>
        <end position="31"/>
    </location>
</feature>
<reference evidence="2 3" key="1">
    <citation type="journal article" date="2014" name="World J. Microbiol. Biotechnol.">
        <title>Biodiversity and physiological characteristics of Antarctic and Arctic lichens-associated bacteria.</title>
        <authorList>
            <person name="Lee Y.M."/>
            <person name="Kim E.H."/>
            <person name="Lee H.K."/>
            <person name="Hong S.G."/>
        </authorList>
    </citation>
    <scope>NUCLEOTIDE SEQUENCE [LARGE SCALE GENOMIC DNA]</scope>
    <source>
        <strain evidence="2 3">PAMC 26569</strain>
    </source>
</reference>
<dbReference type="AlphaFoldDB" id="A0A6M8HQ35"/>
<evidence type="ECO:0000313" key="2">
    <source>
        <dbReference type="EMBL" id="QKE90583.1"/>
    </source>
</evidence>
<feature type="region of interest" description="Disordered" evidence="1">
    <location>
        <begin position="1"/>
        <end position="64"/>
    </location>
</feature>
<dbReference type="RefSeq" id="WP_171835530.1">
    <property type="nucleotide sequence ID" value="NZ_CP053708.1"/>
</dbReference>
<proteinExistence type="predicted"/>
<evidence type="ECO:0000256" key="1">
    <source>
        <dbReference type="SAM" id="MobiDB-lite"/>
    </source>
</evidence>
<gene>
    <name evidence="2" type="ORF">HN018_11535</name>
</gene>
<protein>
    <submittedName>
        <fullName evidence="2">Uncharacterized protein</fullName>
    </submittedName>
</protein>
<feature type="compositionally biased region" description="Acidic residues" evidence="1">
    <location>
        <begin position="37"/>
        <end position="52"/>
    </location>
</feature>